<dbReference type="RefSeq" id="WP_264487688.1">
    <property type="nucleotide sequence ID" value="NZ_JAPDDT010000005.1"/>
</dbReference>
<feature type="signal peptide" evidence="1">
    <location>
        <begin position="1"/>
        <end position="21"/>
    </location>
</feature>
<comment type="caution">
    <text evidence="3">The sequence shown here is derived from an EMBL/GenBank/DDBJ whole genome shotgun (WGS) entry which is preliminary data.</text>
</comment>
<gene>
    <name evidence="3" type="ORF">OKA05_13525</name>
</gene>
<organism evidence="3 4">
    <name type="scientific">Luteolibacter arcticus</name>
    <dbReference type="NCBI Taxonomy" id="1581411"/>
    <lineage>
        <taxon>Bacteria</taxon>
        <taxon>Pseudomonadati</taxon>
        <taxon>Verrucomicrobiota</taxon>
        <taxon>Verrucomicrobiia</taxon>
        <taxon>Verrucomicrobiales</taxon>
        <taxon>Verrucomicrobiaceae</taxon>
        <taxon>Luteolibacter</taxon>
    </lineage>
</organism>
<name>A0ABT3GJ96_9BACT</name>
<protein>
    <submittedName>
        <fullName evidence="3">YjgB family protein</fullName>
    </submittedName>
</protein>
<evidence type="ECO:0000256" key="1">
    <source>
        <dbReference type="SAM" id="SignalP"/>
    </source>
</evidence>
<keyword evidence="1" id="KW-0732">Signal</keyword>
<evidence type="ECO:0000259" key="2">
    <source>
        <dbReference type="Pfam" id="PF24880"/>
    </source>
</evidence>
<feature type="domain" description="DUF7738" evidence="2">
    <location>
        <begin position="51"/>
        <end position="132"/>
    </location>
</feature>
<evidence type="ECO:0000313" key="3">
    <source>
        <dbReference type="EMBL" id="MCW1923579.1"/>
    </source>
</evidence>
<sequence>MRLLLPFLPVLMFLASSLAFGANPVPEPSKMVIEYTDADVKIGPLSFVARKTTMTEVEAALGKPDRVVTAASNVFNCYDRLGLRFEFSTFSKSKAVDVSIFMDEKEIASSANFAPAKVFAGVIRFRGLEFKAPCKAKDVYPKLNPLFPRSEAVPGNDKFGNTIYRVGNCRTSFNFRKDSGEVTYIRLDGPMPK</sequence>
<dbReference type="Proteomes" id="UP001320876">
    <property type="component" value="Unassembled WGS sequence"/>
</dbReference>
<feature type="chain" id="PRO_5045603224" evidence="1">
    <location>
        <begin position="22"/>
        <end position="193"/>
    </location>
</feature>
<accession>A0ABT3GJ96</accession>
<dbReference type="InterPro" id="IPR056640">
    <property type="entry name" value="DUF7738"/>
</dbReference>
<evidence type="ECO:0000313" key="4">
    <source>
        <dbReference type="Proteomes" id="UP001320876"/>
    </source>
</evidence>
<dbReference type="Pfam" id="PF24880">
    <property type="entry name" value="DUF7738"/>
    <property type="match status" value="1"/>
</dbReference>
<keyword evidence="4" id="KW-1185">Reference proteome</keyword>
<proteinExistence type="predicted"/>
<dbReference type="EMBL" id="JAPDDT010000005">
    <property type="protein sequence ID" value="MCW1923579.1"/>
    <property type="molecule type" value="Genomic_DNA"/>
</dbReference>
<reference evidence="3 4" key="1">
    <citation type="submission" date="2022-10" db="EMBL/GenBank/DDBJ databases">
        <title>Luteolibacter arcticus strain CCTCC AB 2014275, whole genome shotgun sequencing project.</title>
        <authorList>
            <person name="Zhao G."/>
            <person name="Shen L."/>
        </authorList>
    </citation>
    <scope>NUCLEOTIDE SEQUENCE [LARGE SCALE GENOMIC DNA]</scope>
    <source>
        <strain evidence="3 4">CCTCC AB 2014275</strain>
    </source>
</reference>